<feature type="chain" id="PRO_5037261220" evidence="2">
    <location>
        <begin position="27"/>
        <end position="246"/>
    </location>
</feature>
<sequence>MNISIALLAPLFSLSLLTPLTFPALAQDAPATGIQSRTTHIKFEPPALGNAPGGRSRGGASRGECPAATLPLTAIVPTVNGGVGGLTTADQPSFWFYVPYALNGDRSAEFVLLDDQNRYIYQTTLVNGESDAIGITQVTLPATVVLEKDRLYQWVFMVNCEIDNPIFTRGSIRKVTIDPVLSTKIQQAEALEQVRLYAENGIWFEALSTLAELKTAKPGDAAIALEWKSLLQSVDLTDIADSPFVP</sequence>
<feature type="region of interest" description="Disordered" evidence="1">
    <location>
        <begin position="43"/>
        <end position="62"/>
    </location>
</feature>
<protein>
    <submittedName>
        <fullName evidence="3">DUF928 domain-containing protein</fullName>
    </submittedName>
</protein>
<reference evidence="3" key="1">
    <citation type="submission" date="2021-05" db="EMBL/GenBank/DDBJ databases">
        <authorList>
            <person name="Pietrasiak N."/>
            <person name="Ward R."/>
            <person name="Stajich J.E."/>
            <person name="Kurbessoian T."/>
        </authorList>
    </citation>
    <scope>NUCLEOTIDE SEQUENCE</scope>
    <source>
        <strain evidence="3">UHER 2000/2452</strain>
    </source>
</reference>
<dbReference type="InterPro" id="IPR010328">
    <property type="entry name" value="DUF928"/>
</dbReference>
<dbReference type="Pfam" id="PF06051">
    <property type="entry name" value="DUF928"/>
    <property type="match status" value="1"/>
</dbReference>
<reference evidence="3" key="2">
    <citation type="journal article" date="2022" name="Microbiol. Resour. Announc.">
        <title>Metagenome Sequencing to Explore Phylogenomics of Terrestrial Cyanobacteria.</title>
        <authorList>
            <person name="Ward R.D."/>
            <person name="Stajich J.E."/>
            <person name="Johansen J.R."/>
            <person name="Huntemann M."/>
            <person name="Clum A."/>
            <person name="Foster B."/>
            <person name="Foster B."/>
            <person name="Roux S."/>
            <person name="Palaniappan K."/>
            <person name="Varghese N."/>
            <person name="Mukherjee S."/>
            <person name="Reddy T.B.K."/>
            <person name="Daum C."/>
            <person name="Copeland A."/>
            <person name="Chen I.A."/>
            <person name="Ivanova N.N."/>
            <person name="Kyrpides N.C."/>
            <person name="Shapiro N."/>
            <person name="Eloe-Fadrosh E.A."/>
            <person name="Pietrasiak N."/>
        </authorList>
    </citation>
    <scope>NUCLEOTIDE SEQUENCE</scope>
    <source>
        <strain evidence="3">UHER 2000/2452</strain>
    </source>
</reference>
<evidence type="ECO:0000313" key="3">
    <source>
        <dbReference type="EMBL" id="MBW4660427.1"/>
    </source>
</evidence>
<evidence type="ECO:0000313" key="4">
    <source>
        <dbReference type="Proteomes" id="UP000757435"/>
    </source>
</evidence>
<keyword evidence="2" id="KW-0732">Signal</keyword>
<dbReference type="Proteomes" id="UP000757435">
    <property type="component" value="Unassembled WGS sequence"/>
</dbReference>
<dbReference type="EMBL" id="JAHHHD010000021">
    <property type="protein sequence ID" value="MBW4660427.1"/>
    <property type="molecule type" value="Genomic_DNA"/>
</dbReference>
<evidence type="ECO:0000256" key="1">
    <source>
        <dbReference type="SAM" id="MobiDB-lite"/>
    </source>
</evidence>
<comment type="caution">
    <text evidence="3">The sequence shown here is derived from an EMBL/GenBank/DDBJ whole genome shotgun (WGS) entry which is preliminary data.</text>
</comment>
<dbReference type="AlphaFoldDB" id="A0A951UNH2"/>
<feature type="compositionally biased region" description="Gly residues" evidence="1">
    <location>
        <begin position="51"/>
        <end position="61"/>
    </location>
</feature>
<gene>
    <name evidence="3" type="ORF">KME15_17275</name>
</gene>
<name>A0A951UNH2_9CYAN</name>
<proteinExistence type="predicted"/>
<accession>A0A951UNH2</accession>
<evidence type="ECO:0000256" key="2">
    <source>
        <dbReference type="SAM" id="SignalP"/>
    </source>
</evidence>
<feature type="signal peptide" evidence="2">
    <location>
        <begin position="1"/>
        <end position="26"/>
    </location>
</feature>
<organism evidence="3 4">
    <name type="scientific">Drouetiella hepatica Uher 2000/2452</name>
    <dbReference type="NCBI Taxonomy" id="904376"/>
    <lineage>
        <taxon>Bacteria</taxon>
        <taxon>Bacillati</taxon>
        <taxon>Cyanobacteriota</taxon>
        <taxon>Cyanophyceae</taxon>
        <taxon>Oculatellales</taxon>
        <taxon>Oculatellaceae</taxon>
        <taxon>Drouetiella</taxon>
    </lineage>
</organism>